<dbReference type="EMBL" id="DS027054">
    <property type="protein sequence ID" value="EAW10203.1"/>
    <property type="molecule type" value="Genomic_DNA"/>
</dbReference>
<reference evidence="2 3" key="1">
    <citation type="journal article" date="2008" name="PLoS Genet.">
        <title>Genomic islands in the pathogenic filamentous fungus Aspergillus fumigatus.</title>
        <authorList>
            <person name="Fedorova N.D."/>
            <person name="Khaldi N."/>
            <person name="Joardar V.S."/>
            <person name="Maiti R."/>
            <person name="Amedeo P."/>
            <person name="Anderson M.J."/>
            <person name="Crabtree J."/>
            <person name="Silva J.C."/>
            <person name="Badger J.H."/>
            <person name="Albarraq A."/>
            <person name="Angiuoli S."/>
            <person name="Bussey H."/>
            <person name="Bowyer P."/>
            <person name="Cotty P.J."/>
            <person name="Dyer P.S."/>
            <person name="Egan A."/>
            <person name="Galens K."/>
            <person name="Fraser-Liggett C.M."/>
            <person name="Haas B.J."/>
            <person name="Inman J.M."/>
            <person name="Kent R."/>
            <person name="Lemieux S."/>
            <person name="Malavazi I."/>
            <person name="Orvis J."/>
            <person name="Roemer T."/>
            <person name="Ronning C.M."/>
            <person name="Sundaram J.P."/>
            <person name="Sutton G."/>
            <person name="Turner G."/>
            <person name="Venter J.C."/>
            <person name="White O.R."/>
            <person name="Whitty B.R."/>
            <person name="Youngman P."/>
            <person name="Wolfe K.H."/>
            <person name="Goldman G.H."/>
            <person name="Wortman J.R."/>
            <person name="Jiang B."/>
            <person name="Denning D.W."/>
            <person name="Nierman W.C."/>
        </authorList>
    </citation>
    <scope>NUCLEOTIDE SEQUENCE [LARGE SCALE GENOMIC DNA]</scope>
    <source>
        <strain evidence="3">ATCC 1007 / CBS 513.65 / DSM 816 / NCTC 3887 / NRRL 1</strain>
    </source>
</reference>
<evidence type="ECO:0000313" key="2">
    <source>
        <dbReference type="EMBL" id="EAW10203.1"/>
    </source>
</evidence>
<organism evidence="2 3">
    <name type="scientific">Aspergillus clavatus (strain ATCC 1007 / CBS 513.65 / DSM 816 / NCTC 3887 / NRRL 1 / QM 1276 / 107)</name>
    <dbReference type="NCBI Taxonomy" id="344612"/>
    <lineage>
        <taxon>Eukaryota</taxon>
        <taxon>Fungi</taxon>
        <taxon>Dikarya</taxon>
        <taxon>Ascomycota</taxon>
        <taxon>Pezizomycotina</taxon>
        <taxon>Eurotiomycetes</taxon>
        <taxon>Eurotiomycetidae</taxon>
        <taxon>Eurotiales</taxon>
        <taxon>Aspergillaceae</taxon>
        <taxon>Aspergillus</taxon>
        <taxon>Aspergillus subgen. Fumigati</taxon>
    </lineage>
</organism>
<dbReference type="HOGENOM" id="CLU_946562_0_0_1"/>
<accession>A1CH48</accession>
<sequence>MASLDSEPFNVLNSSLASPRKVSIGWMSEGRRLGYGYTLVAEDEVKNDDKQSSKTSWTKGESMVSANISSIMDRLNFRRWSGATTFQKSANVSDSASCNSVRSTPLLRVANRRKASTLNERRTLWSSKPDNSSIQRLKGSSELDENVHDSIRTTWTISTKHRKESQSVRNMLAKQRRVKHTSHNPAAKETTLGGRGTTRPKKGTQIMKLKMIRRKDWREKLNDDAPIVLTKRTARGRASPDTIGCSTEADALDQQAVCRSEDYQDPLERAVSETISDDWVSLYQDCLELHTDLR</sequence>
<proteinExistence type="predicted"/>
<dbReference type="RefSeq" id="XP_001271629.1">
    <property type="nucleotide sequence ID" value="XM_001271628.1"/>
</dbReference>
<evidence type="ECO:0000256" key="1">
    <source>
        <dbReference type="SAM" id="MobiDB-lite"/>
    </source>
</evidence>
<gene>
    <name evidence="2" type="ORF">ACLA_046690</name>
</gene>
<dbReference type="AlphaFoldDB" id="A1CH48"/>
<dbReference type="OrthoDB" id="4226789at2759"/>
<evidence type="ECO:0000313" key="3">
    <source>
        <dbReference type="Proteomes" id="UP000006701"/>
    </source>
</evidence>
<dbReference type="VEuPathDB" id="FungiDB:ACLA_046690"/>
<keyword evidence="3" id="KW-1185">Reference proteome</keyword>
<feature type="region of interest" description="Disordered" evidence="1">
    <location>
        <begin position="175"/>
        <end position="201"/>
    </location>
</feature>
<dbReference type="GeneID" id="4704436"/>
<dbReference type="KEGG" id="act:ACLA_046690"/>
<protein>
    <submittedName>
        <fullName evidence="2">Uncharacterized protein</fullName>
    </submittedName>
</protein>
<name>A1CH48_ASPCL</name>
<dbReference type="Proteomes" id="UP000006701">
    <property type="component" value="Unassembled WGS sequence"/>
</dbReference>